<dbReference type="FunFam" id="1.10.268.10:FF:000001">
    <property type="entry name" value="DNA gyrase subunit A"/>
    <property type="match status" value="1"/>
</dbReference>
<dbReference type="HAMAP" id="MF_00936">
    <property type="entry name" value="ParC_type1"/>
    <property type="match status" value="1"/>
</dbReference>
<evidence type="ECO:0000256" key="10">
    <source>
        <dbReference type="SAM" id="MobiDB-lite"/>
    </source>
</evidence>
<dbReference type="PANTHER" id="PTHR43493:SF1">
    <property type="entry name" value="DNA TOPOISOMERASE 4 SUBUNIT A"/>
    <property type="match status" value="1"/>
</dbReference>
<dbReference type="EMBL" id="SMLL01000008">
    <property type="protein sequence ID" value="TFY96739.1"/>
    <property type="molecule type" value="Genomic_DNA"/>
</dbReference>
<dbReference type="GO" id="GO:0007059">
    <property type="term" value="P:chromosome segregation"/>
    <property type="evidence" value="ECO:0007669"/>
    <property type="project" value="UniProtKB-UniRule"/>
</dbReference>
<dbReference type="Pfam" id="PF00521">
    <property type="entry name" value="DNA_topoisoIV"/>
    <property type="match status" value="1"/>
</dbReference>
<feature type="site" description="Interaction with DNA" evidence="7">
    <location>
        <position position="92"/>
    </location>
</feature>
<protein>
    <recommendedName>
        <fullName evidence="7">DNA topoisomerase 4 subunit A</fullName>
        <ecNumber evidence="7">5.6.2.2</ecNumber>
    </recommendedName>
    <alternativeName>
        <fullName evidence="7">Topoisomerase IV subunit A</fullName>
    </alternativeName>
</protein>
<dbReference type="InterPro" id="IPR002205">
    <property type="entry name" value="Topo_IIA_dom_A"/>
</dbReference>
<comment type="function">
    <text evidence="7">Topoisomerase IV is essential for chromosome segregation. It relaxes supercoiled DNA. Performs the decatenation events required during the replication of a circular DNA molecule.</text>
</comment>
<keyword evidence="6 7" id="KW-0413">Isomerase</keyword>
<evidence type="ECO:0000259" key="11">
    <source>
        <dbReference type="PROSITE" id="PS52040"/>
    </source>
</evidence>
<feature type="site" description="Interaction with DNA" evidence="7">
    <location>
        <position position="50"/>
    </location>
</feature>
<dbReference type="NCBIfam" id="NF004044">
    <property type="entry name" value="PRK05561.1"/>
    <property type="match status" value="1"/>
</dbReference>
<keyword evidence="5 7" id="KW-0472">Membrane</keyword>
<dbReference type="Proteomes" id="UP000297564">
    <property type="component" value="Unassembled WGS sequence"/>
</dbReference>
<evidence type="ECO:0000256" key="8">
    <source>
        <dbReference type="PROSITE-ProRule" id="PRU01384"/>
    </source>
</evidence>
<proteinExistence type="inferred from homology"/>
<evidence type="ECO:0000256" key="7">
    <source>
        <dbReference type="HAMAP-Rule" id="MF_00936"/>
    </source>
</evidence>
<dbReference type="Gene3D" id="3.90.199.10">
    <property type="entry name" value="Topoisomerase II, domain 5"/>
    <property type="match status" value="1"/>
</dbReference>
<evidence type="ECO:0000313" key="13">
    <source>
        <dbReference type="Proteomes" id="UP000297564"/>
    </source>
</evidence>
<dbReference type="InterPro" id="IPR013757">
    <property type="entry name" value="Topo_IIA_A_a_sf"/>
</dbReference>
<dbReference type="Gene3D" id="1.10.268.10">
    <property type="entry name" value="Topoisomerase, domain 3"/>
    <property type="match status" value="1"/>
</dbReference>
<dbReference type="SUPFAM" id="SSF56719">
    <property type="entry name" value="Type II DNA topoisomerase"/>
    <property type="match status" value="1"/>
</dbReference>
<keyword evidence="3 7" id="KW-0799">Topoisomerase</keyword>
<feature type="coiled-coil region" evidence="9">
    <location>
        <begin position="460"/>
        <end position="490"/>
    </location>
</feature>
<dbReference type="OrthoDB" id="9806486at2"/>
<dbReference type="InterPro" id="IPR013758">
    <property type="entry name" value="Topo_IIA_A/C_ab"/>
</dbReference>
<comment type="subcellular location">
    <subcellularLocation>
        <location evidence="7">Cell membrane</location>
        <topology evidence="7">Peripheral membrane protein</topology>
    </subcellularLocation>
</comment>
<comment type="similarity">
    <text evidence="7">Belongs to the type II topoisomerase GyrA/ParC subunit family. ParC type 1 subfamily.</text>
</comment>
<gene>
    <name evidence="7 12" type="primary">parC</name>
    <name evidence="12" type="ORF">EZ242_18820</name>
</gene>
<evidence type="ECO:0000256" key="5">
    <source>
        <dbReference type="ARBA" id="ARBA00023136"/>
    </source>
</evidence>
<evidence type="ECO:0000256" key="2">
    <source>
        <dbReference type="ARBA" id="ARBA00022475"/>
    </source>
</evidence>
<dbReference type="GO" id="GO:0005694">
    <property type="term" value="C:chromosome"/>
    <property type="evidence" value="ECO:0007669"/>
    <property type="project" value="InterPro"/>
</dbReference>
<feature type="site" description="Interaction with DNA" evidence="7">
    <location>
        <position position="90"/>
    </location>
</feature>
<dbReference type="InterPro" id="IPR006691">
    <property type="entry name" value="GyrA/parC_rep"/>
</dbReference>
<evidence type="ECO:0000256" key="9">
    <source>
        <dbReference type="SAM" id="Coils"/>
    </source>
</evidence>
<dbReference type="GO" id="GO:0003677">
    <property type="term" value="F:DNA binding"/>
    <property type="evidence" value="ECO:0007669"/>
    <property type="project" value="UniProtKB-UniRule"/>
</dbReference>
<evidence type="ECO:0000256" key="6">
    <source>
        <dbReference type="ARBA" id="ARBA00023235"/>
    </source>
</evidence>
<evidence type="ECO:0000256" key="4">
    <source>
        <dbReference type="ARBA" id="ARBA00023125"/>
    </source>
</evidence>
<dbReference type="RefSeq" id="WP_135286751.1">
    <property type="nucleotide sequence ID" value="NZ_SMLL01000008.1"/>
</dbReference>
<dbReference type="PROSITE" id="PS52040">
    <property type="entry name" value="TOPO_IIA"/>
    <property type="match status" value="1"/>
</dbReference>
<dbReference type="AlphaFoldDB" id="A0A4Z0BED2"/>
<accession>A0A4Z0BED2</accession>
<organism evidence="12 13">
    <name type="scientific">Ramlibacter rhizophilus</name>
    <dbReference type="NCBI Taxonomy" id="1781167"/>
    <lineage>
        <taxon>Bacteria</taxon>
        <taxon>Pseudomonadati</taxon>
        <taxon>Pseudomonadota</taxon>
        <taxon>Betaproteobacteria</taxon>
        <taxon>Burkholderiales</taxon>
        <taxon>Comamonadaceae</taxon>
        <taxon>Ramlibacter</taxon>
    </lineage>
</organism>
<dbReference type="NCBIfam" id="TIGR01062">
    <property type="entry name" value="parC_Gneg"/>
    <property type="match status" value="1"/>
</dbReference>
<name>A0A4Z0BED2_9BURK</name>
<dbReference type="PANTHER" id="PTHR43493">
    <property type="entry name" value="DNA GYRASE/TOPOISOMERASE SUBUNIT A"/>
    <property type="match status" value="1"/>
</dbReference>
<dbReference type="SUPFAM" id="SSF101904">
    <property type="entry name" value="GyrA/ParC C-terminal domain-like"/>
    <property type="match status" value="1"/>
</dbReference>
<dbReference type="InterPro" id="IPR005742">
    <property type="entry name" value="TopoIV_A_Gneg"/>
</dbReference>
<dbReference type="GO" id="GO:0005524">
    <property type="term" value="F:ATP binding"/>
    <property type="evidence" value="ECO:0007669"/>
    <property type="project" value="InterPro"/>
</dbReference>
<keyword evidence="13" id="KW-1185">Reference proteome</keyword>
<dbReference type="GO" id="GO:0019897">
    <property type="term" value="C:extrinsic component of plasma membrane"/>
    <property type="evidence" value="ECO:0007669"/>
    <property type="project" value="UniProtKB-UniRule"/>
</dbReference>
<dbReference type="InterPro" id="IPR050220">
    <property type="entry name" value="Type_II_DNA_Topoisomerases"/>
</dbReference>
<dbReference type="EC" id="5.6.2.2" evidence="7"/>
<comment type="catalytic activity">
    <reaction evidence="1 7 8">
        <text>ATP-dependent breakage, passage and rejoining of double-stranded DNA.</text>
        <dbReference type="EC" id="5.6.2.2"/>
    </reaction>
</comment>
<dbReference type="CDD" id="cd00187">
    <property type="entry name" value="TOP4c"/>
    <property type="match status" value="1"/>
</dbReference>
<feature type="region of interest" description="Disordered" evidence="10">
    <location>
        <begin position="754"/>
        <end position="786"/>
    </location>
</feature>
<evidence type="ECO:0000313" key="12">
    <source>
        <dbReference type="EMBL" id="TFY96739.1"/>
    </source>
</evidence>
<dbReference type="GO" id="GO:0009330">
    <property type="term" value="C:DNA topoisomerase type II (double strand cut, ATP-hydrolyzing) complex"/>
    <property type="evidence" value="ECO:0007669"/>
    <property type="project" value="UniProtKB-ARBA"/>
</dbReference>
<dbReference type="GO" id="GO:0006265">
    <property type="term" value="P:DNA topological change"/>
    <property type="evidence" value="ECO:0007669"/>
    <property type="project" value="UniProtKB-UniRule"/>
</dbReference>
<dbReference type="SMART" id="SM00434">
    <property type="entry name" value="TOP4c"/>
    <property type="match status" value="1"/>
</dbReference>
<evidence type="ECO:0000256" key="1">
    <source>
        <dbReference type="ARBA" id="ARBA00000185"/>
    </source>
</evidence>
<evidence type="ECO:0000256" key="3">
    <source>
        <dbReference type="ARBA" id="ARBA00023029"/>
    </source>
</evidence>
<dbReference type="GO" id="GO:0003918">
    <property type="term" value="F:DNA topoisomerase type II (double strand cut, ATP-hydrolyzing) activity"/>
    <property type="evidence" value="ECO:0007669"/>
    <property type="project" value="UniProtKB-UniRule"/>
</dbReference>
<reference evidence="12 13" key="1">
    <citation type="submission" date="2019-03" db="EMBL/GenBank/DDBJ databases">
        <title>Ramlibacter rhizophilus CCTCC AB2015357, whole genome shotgun sequence.</title>
        <authorList>
            <person name="Zhang X."/>
            <person name="Feng G."/>
            <person name="Zhu H."/>
        </authorList>
    </citation>
    <scope>NUCLEOTIDE SEQUENCE [LARGE SCALE GENOMIC DNA]</scope>
    <source>
        <strain evidence="12 13">CCTCC AB2015357</strain>
    </source>
</reference>
<feature type="active site" description="O-(5'-phospho-DNA)-tyrosine intermediate" evidence="7 8">
    <location>
        <position position="134"/>
    </location>
</feature>
<feature type="domain" description="Topo IIA-type catalytic" evidence="11">
    <location>
        <begin position="42"/>
        <end position="532"/>
    </location>
</feature>
<keyword evidence="4 7" id="KW-0238">DNA-binding</keyword>
<keyword evidence="2 7" id="KW-1003">Cell membrane</keyword>
<dbReference type="InterPro" id="IPR035516">
    <property type="entry name" value="Gyrase/topoIV_suA_C"/>
</dbReference>
<keyword evidence="9" id="KW-0175">Coiled coil</keyword>
<comment type="subunit">
    <text evidence="7">Heterotetramer composed of ParC and ParE.</text>
</comment>
<comment type="caution">
    <text evidence="12">The sequence shown here is derived from an EMBL/GenBank/DDBJ whole genome shotgun (WGS) entry which is preliminary data.</text>
</comment>
<dbReference type="Pfam" id="PF03989">
    <property type="entry name" value="DNA_gyraseA_C"/>
    <property type="match status" value="2"/>
</dbReference>
<dbReference type="GO" id="GO:0005737">
    <property type="term" value="C:cytoplasm"/>
    <property type="evidence" value="ECO:0007669"/>
    <property type="project" value="TreeGrafter"/>
</dbReference>
<sequence length="786" mass="85412">MDDDLFTIAPADGGDETQLDLGTYAQQAYLEYALSVVKGRALPDVADGQKPVQRRILYSMARMGLGYTGAAGAKPVKSARVVGDVLGRFHPHGDQAAYDALVRMAQDFAQRYPLIDGQGNFGSRDGDGAAAMRYTEARLARITRLLLDEIDEGTVDFVPNYDGSTQEPVQLPARLPFALLNGASGIAVGLATEIPSHNLREVADACVALIKDPKLGDEELAQILPGPDYPGGGQIISAASDIAEAYRTGRGSLKVRARWKIEELARGQWQLVVNELPPGVSAQRVLEEIEELTNPKVKAGKKALTQDQLQLKQAVLAVLDAVRDESSKDAAVRIVFEPKTSRISQAELTTTLLAHTSLETSAPINLTMVGLDGRPTQKSLRQMLTEWIEFRQRTVERRSRHRLDKVLDRIHILEGRQLVLLNIDEVIAIIRASDEPKQALIDRFRLTERQAEDILEIRLRQLARLEAIKIEQELTELREEQKRLEEILGSPAALRRLMVKEIEQDAKQFADARRTLIQTDKRAVAEVRVIDEPVTVVVSSKGWLRARQGHGHEPSSFAFKSGDGLYGTFECRTVDTLLAFGSNGRIYSIPVSTLPGARGDGQPVTSFIDLESGTHVVHYFAGAPGAWLLLSNSGGYGFLATVENMLSRQRGGKSFVSCGPGETLCRPSPANVAPPGGQPATGPYAPATHVCCASTGGRILTFEIGELKAQANGGRGLLLIDLEAKDSLAGAAAYTRSVRIAGIGRGGKEREETLEIRSLNNAKAGRGRKGKAADLGFKPARVDRVE</sequence>
<feature type="site" description="Transition state stabilizer" evidence="7">
    <location>
        <position position="133"/>
    </location>
</feature>
<dbReference type="InterPro" id="IPR013760">
    <property type="entry name" value="Topo_IIA-like_dom_sf"/>
</dbReference>
<dbReference type="Gene3D" id="2.120.10.90">
    <property type="entry name" value="DNA gyrase/topoisomerase IV, subunit A, C-terminal"/>
    <property type="match status" value="1"/>
</dbReference>
<dbReference type="Gene3D" id="3.30.1360.40">
    <property type="match status" value="1"/>
</dbReference>